<evidence type="ECO:0000313" key="1">
    <source>
        <dbReference type="EMBL" id="SVD11055.1"/>
    </source>
</evidence>
<proteinExistence type="predicted"/>
<protein>
    <submittedName>
        <fullName evidence="1">Uncharacterized protein</fullName>
    </submittedName>
</protein>
<gene>
    <name evidence="1" type="ORF">METZ01_LOCUS363909</name>
</gene>
<reference evidence="1" key="1">
    <citation type="submission" date="2018-05" db="EMBL/GenBank/DDBJ databases">
        <authorList>
            <person name="Lanie J.A."/>
            <person name="Ng W.-L."/>
            <person name="Kazmierczak K.M."/>
            <person name="Andrzejewski T.M."/>
            <person name="Davidsen T.M."/>
            <person name="Wayne K.J."/>
            <person name="Tettelin H."/>
            <person name="Glass J.I."/>
            <person name="Rusch D."/>
            <person name="Podicherti R."/>
            <person name="Tsui H.-C.T."/>
            <person name="Winkler M.E."/>
        </authorList>
    </citation>
    <scope>NUCLEOTIDE SEQUENCE</scope>
</reference>
<accession>A0A382SNJ7</accession>
<name>A0A382SNJ7_9ZZZZ</name>
<dbReference type="AlphaFoldDB" id="A0A382SNJ7"/>
<sequence>MDASSTLAGSTLGRRKGHDYLKRRFECSYRSECSTQLSRHLRCDAPGLPIFFGAIAKSGKAKDCKSFILGSNPSGASGAVV</sequence>
<organism evidence="1">
    <name type="scientific">marine metagenome</name>
    <dbReference type="NCBI Taxonomy" id="408172"/>
    <lineage>
        <taxon>unclassified sequences</taxon>
        <taxon>metagenomes</taxon>
        <taxon>ecological metagenomes</taxon>
    </lineage>
</organism>
<dbReference type="EMBL" id="UINC01130166">
    <property type="protein sequence ID" value="SVD11055.1"/>
    <property type="molecule type" value="Genomic_DNA"/>
</dbReference>